<evidence type="ECO:0000313" key="3">
    <source>
        <dbReference type="EMBL" id="KAG6778645.1"/>
    </source>
</evidence>
<name>A0A8X8ACQ3_POPTO</name>
<reference evidence="3" key="1">
    <citation type="journal article" date="2020" name="bioRxiv">
        <title>Hybrid origin of Populus tomentosa Carr. identified through genome sequencing and phylogenomic analysis.</title>
        <authorList>
            <person name="An X."/>
            <person name="Gao K."/>
            <person name="Chen Z."/>
            <person name="Li J."/>
            <person name="Yang X."/>
            <person name="Yang X."/>
            <person name="Zhou J."/>
            <person name="Guo T."/>
            <person name="Zhao T."/>
            <person name="Huang S."/>
            <person name="Miao D."/>
            <person name="Khan W.U."/>
            <person name="Rao P."/>
            <person name="Ye M."/>
            <person name="Lei B."/>
            <person name="Liao W."/>
            <person name="Wang J."/>
            <person name="Ji L."/>
            <person name="Li Y."/>
            <person name="Guo B."/>
            <person name="Mustafa N.S."/>
            <person name="Li S."/>
            <person name="Yun Q."/>
            <person name="Keller S.R."/>
            <person name="Mao J."/>
            <person name="Zhang R."/>
            <person name="Strauss S.H."/>
        </authorList>
    </citation>
    <scope>NUCLEOTIDE SEQUENCE</scope>
    <source>
        <strain evidence="3">GM15</strain>
        <tissue evidence="3">Leaf</tissue>
    </source>
</reference>
<organism evidence="3 4">
    <name type="scientific">Populus tomentosa</name>
    <name type="common">Chinese white poplar</name>
    <dbReference type="NCBI Taxonomy" id="118781"/>
    <lineage>
        <taxon>Eukaryota</taxon>
        <taxon>Viridiplantae</taxon>
        <taxon>Streptophyta</taxon>
        <taxon>Embryophyta</taxon>
        <taxon>Tracheophyta</taxon>
        <taxon>Spermatophyta</taxon>
        <taxon>Magnoliopsida</taxon>
        <taxon>eudicotyledons</taxon>
        <taxon>Gunneridae</taxon>
        <taxon>Pentapetalae</taxon>
        <taxon>rosids</taxon>
        <taxon>fabids</taxon>
        <taxon>Malpighiales</taxon>
        <taxon>Salicaceae</taxon>
        <taxon>Saliceae</taxon>
        <taxon>Populus</taxon>
    </lineage>
</organism>
<gene>
    <name evidence="3" type="ORF">POTOM_014983</name>
</gene>
<dbReference type="Proteomes" id="UP000886885">
    <property type="component" value="Chromosome 4A"/>
</dbReference>
<dbReference type="Pfam" id="PF04885">
    <property type="entry name" value="Stig1"/>
    <property type="match status" value="1"/>
</dbReference>
<keyword evidence="2" id="KW-0732">Signal</keyword>
<accession>A0A8X8ACQ3</accession>
<dbReference type="OrthoDB" id="5421723at2759"/>
<evidence type="ECO:0000256" key="2">
    <source>
        <dbReference type="ARBA" id="ARBA00022729"/>
    </source>
</evidence>
<comment type="similarity">
    <text evidence="1">Belongs to the STIG1 family.</text>
</comment>
<keyword evidence="4" id="KW-1185">Reference proteome</keyword>
<dbReference type="AlphaFoldDB" id="A0A8X8ACQ3"/>
<dbReference type="InterPro" id="IPR006969">
    <property type="entry name" value="Stig-like"/>
</dbReference>
<dbReference type="EMBL" id="JAAWWB010000007">
    <property type="protein sequence ID" value="KAG6778645.1"/>
    <property type="molecule type" value="Genomic_DNA"/>
</dbReference>
<sequence length="154" mass="17179">MDAIYSHTKIYLQDPISKIFFHQPGFMLVAMKLLKLFFALSATIATVAALNSDHYNENSNMQSQLSLCEIQEAVTSLRGAGQVNSTCNKLPRICRLKRSPGPDCCNERNALTLRQIASTVECEGTSASTYTESCCKGKCVNPSFDKIKTLWWMQ</sequence>
<evidence type="ECO:0000256" key="1">
    <source>
        <dbReference type="ARBA" id="ARBA00006010"/>
    </source>
</evidence>
<protein>
    <submittedName>
        <fullName evidence="3">Uncharacterized protein</fullName>
    </submittedName>
</protein>
<evidence type="ECO:0000313" key="4">
    <source>
        <dbReference type="Proteomes" id="UP000886885"/>
    </source>
</evidence>
<proteinExistence type="inferred from homology"/>
<comment type="caution">
    <text evidence="3">The sequence shown here is derived from an EMBL/GenBank/DDBJ whole genome shotgun (WGS) entry which is preliminary data.</text>
</comment>